<feature type="region of interest" description="Disordered" evidence="1">
    <location>
        <begin position="48"/>
        <end position="114"/>
    </location>
</feature>
<evidence type="ECO:0000256" key="1">
    <source>
        <dbReference type="SAM" id="MobiDB-lite"/>
    </source>
</evidence>
<accession>A0ABP8RMP0</accession>
<feature type="compositionally biased region" description="Polar residues" evidence="1">
    <location>
        <begin position="97"/>
        <end position="114"/>
    </location>
</feature>
<protein>
    <submittedName>
        <fullName evidence="2">Uncharacterized protein</fullName>
    </submittedName>
</protein>
<comment type="caution">
    <text evidence="2">The sequence shown here is derived from an EMBL/GenBank/DDBJ whole genome shotgun (WGS) entry which is preliminary data.</text>
</comment>
<gene>
    <name evidence="2" type="ORF">GCM10023175_19190</name>
</gene>
<keyword evidence="3" id="KW-1185">Reference proteome</keyword>
<dbReference type="EMBL" id="BAABGT010000027">
    <property type="protein sequence ID" value="GAA4543031.1"/>
    <property type="molecule type" value="Genomic_DNA"/>
</dbReference>
<evidence type="ECO:0000313" key="3">
    <source>
        <dbReference type="Proteomes" id="UP001501598"/>
    </source>
</evidence>
<reference evidence="3" key="1">
    <citation type="journal article" date="2019" name="Int. J. Syst. Evol. Microbiol.">
        <title>The Global Catalogue of Microorganisms (GCM) 10K type strain sequencing project: providing services to taxonomists for standard genome sequencing and annotation.</title>
        <authorList>
            <consortium name="The Broad Institute Genomics Platform"/>
            <consortium name="The Broad Institute Genome Sequencing Center for Infectious Disease"/>
            <person name="Wu L."/>
            <person name="Ma J."/>
        </authorList>
    </citation>
    <scope>NUCLEOTIDE SEQUENCE [LARGE SCALE GENOMIC DNA]</scope>
    <source>
        <strain evidence="3">JCM 17906</strain>
    </source>
</reference>
<organism evidence="2 3">
    <name type="scientific">Pseudonocardia xishanensis</name>
    <dbReference type="NCBI Taxonomy" id="630995"/>
    <lineage>
        <taxon>Bacteria</taxon>
        <taxon>Bacillati</taxon>
        <taxon>Actinomycetota</taxon>
        <taxon>Actinomycetes</taxon>
        <taxon>Pseudonocardiales</taxon>
        <taxon>Pseudonocardiaceae</taxon>
        <taxon>Pseudonocardia</taxon>
    </lineage>
</organism>
<proteinExistence type="predicted"/>
<dbReference type="Proteomes" id="UP001501598">
    <property type="component" value="Unassembled WGS sequence"/>
</dbReference>
<sequence>MRLTGAIMPENGGTGAVVWVVAGAPGQREGPWYDAHVKAHEYAGLTAPAREISGHGSPVPLSGPFTARMRPDEPPPVPHLEIDNRRGAAPVVDQLSAVGTRSPARSSGTAGSPG</sequence>
<evidence type="ECO:0000313" key="2">
    <source>
        <dbReference type="EMBL" id="GAA4543031.1"/>
    </source>
</evidence>
<name>A0ABP8RMP0_9PSEU</name>